<accession>A0A504IZE7</accession>
<dbReference type="AlphaFoldDB" id="A0A504IZE7"/>
<comment type="caution">
    <text evidence="2">The sequence shown here is derived from an EMBL/GenBank/DDBJ whole genome shotgun (WGS) entry which is preliminary data.</text>
</comment>
<feature type="transmembrane region" description="Helical" evidence="1">
    <location>
        <begin position="73"/>
        <end position="93"/>
    </location>
</feature>
<proteinExistence type="predicted"/>
<dbReference type="EMBL" id="VFWZ01000010">
    <property type="protein sequence ID" value="TPN81725.1"/>
    <property type="molecule type" value="Genomic_DNA"/>
</dbReference>
<dbReference type="Proteomes" id="UP000315540">
    <property type="component" value="Unassembled WGS sequence"/>
</dbReference>
<evidence type="ECO:0000313" key="3">
    <source>
        <dbReference type="Proteomes" id="UP000315540"/>
    </source>
</evidence>
<feature type="transmembrane region" description="Helical" evidence="1">
    <location>
        <begin position="37"/>
        <end position="61"/>
    </location>
</feature>
<keyword evidence="3" id="KW-1185">Reference proteome</keyword>
<reference evidence="2 3" key="1">
    <citation type="submission" date="2019-06" db="EMBL/GenBank/DDBJ databases">
        <authorList>
            <person name="Meng X."/>
        </authorList>
    </citation>
    <scope>NUCLEOTIDE SEQUENCE [LARGE SCALE GENOMIC DNA]</scope>
    <source>
        <strain evidence="2 3">M625</strain>
    </source>
</reference>
<evidence type="ECO:0000256" key="1">
    <source>
        <dbReference type="SAM" id="Phobius"/>
    </source>
</evidence>
<dbReference type="RefSeq" id="WP_140597487.1">
    <property type="nucleotide sequence ID" value="NZ_VFWZ01000010.1"/>
</dbReference>
<protein>
    <submittedName>
        <fullName evidence="2">Uncharacterized protein</fullName>
    </submittedName>
</protein>
<organism evidence="2 3">
    <name type="scientific">Aquimarina algicola</name>
    <dbReference type="NCBI Taxonomy" id="2589995"/>
    <lineage>
        <taxon>Bacteria</taxon>
        <taxon>Pseudomonadati</taxon>
        <taxon>Bacteroidota</taxon>
        <taxon>Flavobacteriia</taxon>
        <taxon>Flavobacteriales</taxon>
        <taxon>Flavobacteriaceae</taxon>
        <taxon>Aquimarina</taxon>
    </lineage>
</organism>
<name>A0A504IZE7_9FLAO</name>
<evidence type="ECO:0000313" key="2">
    <source>
        <dbReference type="EMBL" id="TPN81725.1"/>
    </source>
</evidence>
<sequence length="99" mass="10997">MKITNSINKYALFIAALSFILGTILLIAYLVSQSNSLISVGLIYVTIALALNTISFISVFANTLIHLKHYKENLVTLVLIILNIPITLGYITIVENHFF</sequence>
<gene>
    <name evidence="2" type="ORF">FHK87_24305</name>
</gene>
<keyword evidence="1" id="KW-0812">Transmembrane</keyword>
<keyword evidence="1" id="KW-1133">Transmembrane helix</keyword>
<feature type="transmembrane region" description="Helical" evidence="1">
    <location>
        <begin position="12"/>
        <end position="31"/>
    </location>
</feature>
<keyword evidence="1" id="KW-0472">Membrane</keyword>